<gene>
    <name evidence="12" type="primary">lpxC</name>
    <name evidence="13" type="ORF">HELGO_WM28806</name>
</gene>
<comment type="function">
    <text evidence="2 12">Catalyzes the hydrolysis of UDP-3-O-myristoyl-N-acetylglucosamine to form UDP-3-O-myristoylglucosamine and acetate, the committed step in lipid A biosynthesis.</text>
</comment>
<keyword evidence="8 12" id="KW-0378">Hydrolase</keyword>
<evidence type="ECO:0000313" key="13">
    <source>
        <dbReference type="EMBL" id="CAA6802910.1"/>
    </source>
</evidence>
<dbReference type="GO" id="GO:0046872">
    <property type="term" value="F:metal ion binding"/>
    <property type="evidence" value="ECO:0007669"/>
    <property type="project" value="UniProtKB-KW"/>
</dbReference>
<evidence type="ECO:0000256" key="1">
    <source>
        <dbReference type="ARBA" id="ARBA00001947"/>
    </source>
</evidence>
<feature type="binding site" evidence="12">
    <location>
        <position position="238"/>
    </location>
    <ligand>
        <name>Zn(2+)</name>
        <dbReference type="ChEBI" id="CHEBI:29105"/>
    </ligand>
</feature>
<name>A0A6S6S0E6_9BACT</name>
<accession>A0A6S6S0E6</accession>
<feature type="active site" description="Proton donor" evidence="12">
    <location>
        <position position="265"/>
    </location>
</feature>
<reference evidence="13" key="1">
    <citation type="submission" date="2020-01" db="EMBL/GenBank/DDBJ databases">
        <authorList>
            <person name="Meier V. D."/>
            <person name="Meier V D."/>
        </authorList>
    </citation>
    <scope>NUCLEOTIDE SEQUENCE</scope>
    <source>
        <strain evidence="13">HLG_WM_MAG_02</strain>
    </source>
</reference>
<dbReference type="PANTHER" id="PTHR33694">
    <property type="entry name" value="UDP-3-O-ACYL-N-ACETYLGLUCOSAMINE DEACETYLASE 1, MITOCHONDRIAL-RELATED"/>
    <property type="match status" value="1"/>
</dbReference>
<dbReference type="AlphaFoldDB" id="A0A6S6S0E6"/>
<evidence type="ECO:0000256" key="4">
    <source>
        <dbReference type="ARBA" id="ARBA00012745"/>
    </source>
</evidence>
<feature type="binding site" evidence="12">
    <location>
        <position position="81"/>
    </location>
    <ligand>
        <name>Zn(2+)</name>
        <dbReference type="ChEBI" id="CHEBI:29105"/>
    </ligand>
</feature>
<keyword evidence="9 12" id="KW-0862">Zinc</keyword>
<protein>
    <recommendedName>
        <fullName evidence="4 12">UDP-3-O-acyl-N-acetylglucosamine deacetylase</fullName>
        <shortName evidence="12">UDP-3-O-acyl-GlcNAc deacetylase</shortName>
        <ecNumber evidence="4 12">3.5.1.108</ecNumber>
    </recommendedName>
    <alternativeName>
        <fullName evidence="12">UDP-3-O-[R-3-hydroxymyristoyl]-N-acetylglucosamine deacetylase</fullName>
    </alternativeName>
</protein>
<dbReference type="GO" id="GO:0103117">
    <property type="term" value="F:UDP-3-O-acyl-N-acetylglucosamine deacetylase activity"/>
    <property type="evidence" value="ECO:0007669"/>
    <property type="project" value="UniProtKB-UniRule"/>
</dbReference>
<evidence type="ECO:0000256" key="8">
    <source>
        <dbReference type="ARBA" id="ARBA00022801"/>
    </source>
</evidence>
<dbReference type="InterPro" id="IPR004463">
    <property type="entry name" value="UDP-acyl_GlcNac_deAcase"/>
</dbReference>
<proteinExistence type="inferred from homology"/>
<dbReference type="InterPro" id="IPR011334">
    <property type="entry name" value="UDP-acyl_GlcNac_deAcase_C"/>
</dbReference>
<comment type="pathway">
    <text evidence="3 12">Glycolipid biosynthesis; lipid IV(A) biosynthesis; lipid IV(A) from (3R)-3-hydroxytetradecanoyl-[acyl-carrier-protein] and UDP-N-acetyl-alpha-D-glucosamine: step 2/6.</text>
</comment>
<dbReference type="InterPro" id="IPR015870">
    <property type="entry name" value="UDP-acyl_N-AcGlcN_deAcase_N"/>
</dbReference>
<organism evidence="13">
    <name type="scientific">uncultured Sulfurovum sp</name>
    <dbReference type="NCBI Taxonomy" id="269237"/>
    <lineage>
        <taxon>Bacteria</taxon>
        <taxon>Pseudomonadati</taxon>
        <taxon>Campylobacterota</taxon>
        <taxon>Epsilonproteobacteria</taxon>
        <taxon>Campylobacterales</taxon>
        <taxon>Sulfurovaceae</taxon>
        <taxon>Sulfurovum</taxon>
        <taxon>environmental samples</taxon>
    </lineage>
</organism>
<dbReference type="PANTHER" id="PTHR33694:SF1">
    <property type="entry name" value="UDP-3-O-ACYL-N-ACETYLGLUCOSAMINE DEACETYLASE 1, MITOCHONDRIAL-RELATED"/>
    <property type="match status" value="1"/>
</dbReference>
<evidence type="ECO:0000256" key="11">
    <source>
        <dbReference type="ARBA" id="ARBA00024535"/>
    </source>
</evidence>
<dbReference type="InterPro" id="IPR020568">
    <property type="entry name" value="Ribosomal_Su5_D2-typ_SF"/>
</dbReference>
<evidence type="ECO:0000256" key="10">
    <source>
        <dbReference type="ARBA" id="ARBA00023098"/>
    </source>
</evidence>
<dbReference type="Pfam" id="PF03331">
    <property type="entry name" value="LpxC"/>
    <property type="match status" value="1"/>
</dbReference>
<keyword evidence="6 12" id="KW-0441">Lipid A biosynthesis</keyword>
<evidence type="ECO:0000256" key="5">
    <source>
        <dbReference type="ARBA" id="ARBA00022516"/>
    </source>
</evidence>
<comment type="cofactor">
    <cofactor evidence="1 12">
        <name>Zn(2+)</name>
        <dbReference type="ChEBI" id="CHEBI:29105"/>
    </cofactor>
</comment>
<dbReference type="UniPathway" id="UPA00359">
    <property type="reaction ID" value="UER00478"/>
</dbReference>
<dbReference type="EMBL" id="CACVAZ010000008">
    <property type="protein sequence ID" value="CAA6802910.1"/>
    <property type="molecule type" value="Genomic_DNA"/>
</dbReference>
<dbReference type="NCBIfam" id="TIGR00325">
    <property type="entry name" value="lpxC"/>
    <property type="match status" value="1"/>
</dbReference>
<keyword evidence="5 12" id="KW-0444">Lipid biosynthesis</keyword>
<dbReference type="Gene3D" id="3.30.230.20">
    <property type="entry name" value="lpxc deacetylase, domain 1"/>
    <property type="match status" value="1"/>
</dbReference>
<evidence type="ECO:0000256" key="2">
    <source>
        <dbReference type="ARBA" id="ARBA00002923"/>
    </source>
</evidence>
<dbReference type="Gene3D" id="3.30.1700.10">
    <property type="entry name" value="lpxc deacetylase, domain 2"/>
    <property type="match status" value="1"/>
</dbReference>
<dbReference type="HAMAP" id="MF_00388">
    <property type="entry name" value="LpxC"/>
    <property type="match status" value="1"/>
</dbReference>
<dbReference type="SUPFAM" id="SSF54211">
    <property type="entry name" value="Ribosomal protein S5 domain 2-like"/>
    <property type="match status" value="2"/>
</dbReference>
<dbReference type="GO" id="GO:0009245">
    <property type="term" value="P:lipid A biosynthetic process"/>
    <property type="evidence" value="ECO:0007669"/>
    <property type="project" value="UniProtKB-UniRule"/>
</dbReference>
<comment type="similarity">
    <text evidence="12">Belongs to the LpxC family.</text>
</comment>
<feature type="binding site" evidence="12">
    <location>
        <position position="242"/>
    </location>
    <ligand>
        <name>Zn(2+)</name>
        <dbReference type="ChEBI" id="CHEBI:29105"/>
    </ligand>
</feature>
<keyword evidence="7 12" id="KW-0479">Metal-binding</keyword>
<evidence type="ECO:0000256" key="12">
    <source>
        <dbReference type="HAMAP-Rule" id="MF_00388"/>
    </source>
</evidence>
<evidence type="ECO:0000256" key="9">
    <source>
        <dbReference type="ARBA" id="ARBA00022833"/>
    </source>
</evidence>
<comment type="catalytic activity">
    <reaction evidence="11 12">
        <text>a UDP-3-O-[(3R)-3-hydroxyacyl]-N-acetyl-alpha-D-glucosamine + H2O = a UDP-3-O-[(3R)-3-hydroxyacyl]-alpha-D-glucosamine + acetate</text>
        <dbReference type="Rhea" id="RHEA:67816"/>
        <dbReference type="ChEBI" id="CHEBI:15377"/>
        <dbReference type="ChEBI" id="CHEBI:30089"/>
        <dbReference type="ChEBI" id="CHEBI:137740"/>
        <dbReference type="ChEBI" id="CHEBI:173225"/>
        <dbReference type="EC" id="3.5.1.108"/>
    </reaction>
</comment>
<sequence>MNQRTISQAVEVIGIGLHKGEPIKLRLEPLGTNAGIIFYREDLALSIPLSPSVVVDTQMATVIGGKKTTSNENGTISTIEHFLSAVYAYGIDNIRVIVDGNEMPIMDGSAASFCLLLDEAGITEQDVPKEVIRIKKTVEVRDGDKFVRVEPSNKVTFNFEIDFEHPVIGQQSQSYSFGTKPFLEEIARARTFGFARDIQYLQSINLALGASLNNAIGLDDEKVLNPEGLRFDNEFARHKILDAMGDMMVTGHNILGAYSSFAGSHKLNHELTVAILADTANYEMVSLSKVQSREFAKSFA</sequence>
<dbReference type="GO" id="GO:0016020">
    <property type="term" value="C:membrane"/>
    <property type="evidence" value="ECO:0007669"/>
    <property type="project" value="GOC"/>
</dbReference>
<dbReference type="EC" id="3.5.1.108" evidence="4 12"/>
<evidence type="ECO:0000256" key="6">
    <source>
        <dbReference type="ARBA" id="ARBA00022556"/>
    </source>
</evidence>
<evidence type="ECO:0000256" key="3">
    <source>
        <dbReference type="ARBA" id="ARBA00005002"/>
    </source>
</evidence>
<evidence type="ECO:0000256" key="7">
    <source>
        <dbReference type="ARBA" id="ARBA00022723"/>
    </source>
</evidence>
<keyword evidence="10 12" id="KW-0443">Lipid metabolism</keyword>